<dbReference type="RefSeq" id="WP_085473584.1">
    <property type="nucleotide sequence ID" value="NZ_FXAU01000005.1"/>
</dbReference>
<accession>A0A1X7KGB9</accession>
<evidence type="ECO:0000313" key="3">
    <source>
        <dbReference type="Proteomes" id="UP000192980"/>
    </source>
</evidence>
<protein>
    <recommendedName>
        <fullName evidence="4">Fumarate hydratase</fullName>
    </recommendedName>
</protein>
<keyword evidence="1" id="KW-0732">Signal</keyword>
<dbReference type="AlphaFoldDB" id="A0A1X7KGB9"/>
<evidence type="ECO:0008006" key="4">
    <source>
        <dbReference type="Google" id="ProtNLM"/>
    </source>
</evidence>
<proteinExistence type="predicted"/>
<gene>
    <name evidence="2" type="ORF">SAMN05660862_2866</name>
</gene>
<name>A0A1X7KGB9_9SPHI</name>
<dbReference type="PROSITE" id="PS51257">
    <property type="entry name" value="PROKAR_LIPOPROTEIN"/>
    <property type="match status" value="1"/>
</dbReference>
<keyword evidence="3" id="KW-1185">Reference proteome</keyword>
<reference evidence="2 3" key="1">
    <citation type="submission" date="2017-04" db="EMBL/GenBank/DDBJ databases">
        <authorList>
            <person name="Afonso C.L."/>
            <person name="Miller P.J."/>
            <person name="Scott M.A."/>
            <person name="Spackman E."/>
            <person name="Goraichik I."/>
            <person name="Dimitrov K.M."/>
            <person name="Suarez D.L."/>
            <person name="Swayne D.E."/>
        </authorList>
    </citation>
    <scope>NUCLEOTIDE SEQUENCE [LARGE SCALE GENOMIC DNA]</scope>
    <source>
        <strain evidence="2 3">DSM 22418</strain>
    </source>
</reference>
<evidence type="ECO:0000256" key="1">
    <source>
        <dbReference type="SAM" id="SignalP"/>
    </source>
</evidence>
<dbReference type="OrthoDB" id="793718at2"/>
<dbReference type="Proteomes" id="UP000192980">
    <property type="component" value="Unassembled WGS sequence"/>
</dbReference>
<feature type="signal peptide" evidence="1">
    <location>
        <begin position="1"/>
        <end position="27"/>
    </location>
</feature>
<dbReference type="STRING" id="561061.SAMN05660862_2866"/>
<sequence length="177" mass="20478">MINLSKKNIFQKACLALLLGMLFTTSACVRHSEMQTEGADFLQGVWVQDSIPHQAQMMDYTLHEFKFTCDSMYTVMKVHAKTQRIPDSCYKDGNWTEYAKGVYVMRGDSLIGEGIYTKPNGKYKASGCYKTGTYLPRYRVAYHSKDSLVLESRYDQRPLVLRKTQDITCVPKRRWED</sequence>
<organism evidence="2 3">
    <name type="scientific">Sphingobacterium psychroaquaticum</name>
    <dbReference type="NCBI Taxonomy" id="561061"/>
    <lineage>
        <taxon>Bacteria</taxon>
        <taxon>Pseudomonadati</taxon>
        <taxon>Bacteroidota</taxon>
        <taxon>Sphingobacteriia</taxon>
        <taxon>Sphingobacteriales</taxon>
        <taxon>Sphingobacteriaceae</taxon>
        <taxon>Sphingobacterium</taxon>
    </lineage>
</organism>
<evidence type="ECO:0000313" key="2">
    <source>
        <dbReference type="EMBL" id="SMG40190.1"/>
    </source>
</evidence>
<dbReference type="EMBL" id="FXAU01000005">
    <property type="protein sequence ID" value="SMG40190.1"/>
    <property type="molecule type" value="Genomic_DNA"/>
</dbReference>
<feature type="chain" id="PRO_5012236940" description="Fumarate hydratase" evidence="1">
    <location>
        <begin position="28"/>
        <end position="177"/>
    </location>
</feature>